<dbReference type="Pfam" id="PF04203">
    <property type="entry name" value="Sortase"/>
    <property type="match status" value="1"/>
</dbReference>
<sequence length="271" mass="30635">MKKNKSLIIRLIIILAGFTILFYPMIADYLNNKMHGTVVNNYAGIVKKTSQQDLTKLLTQAHQYNQELANNPAAFYHPSLIPGYNKQLRLSSTDVMAFIDIPKIKVHLPIYHGTSESILGDGIGHLKGTSLPVGGKSTHSVLVGHRGLPSATLFTDLDEIKKGDYFMVTVLNKKLTYKVDAIHIVKPRNTKYLHIVKGKDYCTLLTCTPYGINTERMLVRGHRVKNLPESKKGSSRFYLPLKKVIYYSVVTILVLIVLFWLFRIVKHSRKA</sequence>
<evidence type="ECO:0000313" key="4">
    <source>
        <dbReference type="EMBL" id="MST79860.1"/>
    </source>
</evidence>
<organism evidence="4 5">
    <name type="scientific">Lactobacillus equicursoris</name>
    <dbReference type="NCBI Taxonomy" id="420645"/>
    <lineage>
        <taxon>Bacteria</taxon>
        <taxon>Bacillati</taxon>
        <taxon>Bacillota</taxon>
        <taxon>Bacilli</taxon>
        <taxon>Lactobacillales</taxon>
        <taxon>Lactobacillaceae</taxon>
        <taxon>Lactobacillus</taxon>
    </lineage>
</organism>
<dbReference type="CDD" id="cd05827">
    <property type="entry name" value="Sortase_C"/>
    <property type="match status" value="1"/>
</dbReference>
<gene>
    <name evidence="4" type="ORF">FYJ61_05120</name>
</gene>
<feature type="transmembrane region" description="Helical" evidence="3">
    <location>
        <begin position="7"/>
        <end position="26"/>
    </location>
</feature>
<dbReference type="Proteomes" id="UP000452141">
    <property type="component" value="Unassembled WGS sequence"/>
</dbReference>
<dbReference type="NCBIfam" id="TIGR01076">
    <property type="entry name" value="sortase_fam"/>
    <property type="match status" value="1"/>
</dbReference>
<evidence type="ECO:0000313" key="5">
    <source>
        <dbReference type="Proteomes" id="UP000452141"/>
    </source>
</evidence>
<dbReference type="AlphaFoldDB" id="A0A844FMQ4"/>
<keyword evidence="3" id="KW-0812">Transmembrane</keyword>
<dbReference type="InterPro" id="IPR023365">
    <property type="entry name" value="Sortase_dom-sf"/>
</dbReference>
<dbReference type="NCBIfam" id="NF033745">
    <property type="entry name" value="class_C_sortase"/>
    <property type="match status" value="1"/>
</dbReference>
<feature type="transmembrane region" description="Helical" evidence="3">
    <location>
        <begin position="244"/>
        <end position="262"/>
    </location>
</feature>
<accession>A0A844FMQ4</accession>
<dbReference type="RefSeq" id="WP_326832088.1">
    <property type="nucleotide sequence ID" value="NZ_VUMW01000011.1"/>
</dbReference>
<dbReference type="SUPFAM" id="SSF63817">
    <property type="entry name" value="Sortase"/>
    <property type="match status" value="1"/>
</dbReference>
<keyword evidence="3" id="KW-0472">Membrane</keyword>
<keyword evidence="1" id="KW-0378">Hydrolase</keyword>
<dbReference type="InterPro" id="IPR042002">
    <property type="entry name" value="Sortase_C"/>
</dbReference>
<dbReference type="Gene3D" id="2.40.260.10">
    <property type="entry name" value="Sortase"/>
    <property type="match status" value="1"/>
</dbReference>
<dbReference type="GO" id="GO:0016787">
    <property type="term" value="F:hydrolase activity"/>
    <property type="evidence" value="ECO:0007669"/>
    <property type="project" value="UniProtKB-KW"/>
</dbReference>
<evidence type="ECO:0000256" key="1">
    <source>
        <dbReference type="ARBA" id="ARBA00022801"/>
    </source>
</evidence>
<name>A0A844FMQ4_9LACO</name>
<evidence type="ECO:0000256" key="3">
    <source>
        <dbReference type="SAM" id="Phobius"/>
    </source>
</evidence>
<evidence type="ECO:0000256" key="2">
    <source>
        <dbReference type="PIRSR" id="PIRSR605754-1"/>
    </source>
</evidence>
<proteinExistence type="predicted"/>
<dbReference type="EMBL" id="VUMW01000011">
    <property type="protein sequence ID" value="MST79860.1"/>
    <property type="molecule type" value="Genomic_DNA"/>
</dbReference>
<dbReference type="InterPro" id="IPR005754">
    <property type="entry name" value="Sortase"/>
</dbReference>
<feature type="active site" description="Proton donor/acceptor" evidence="2">
    <location>
        <position position="145"/>
    </location>
</feature>
<feature type="active site" description="Acyl-thioester intermediate" evidence="2">
    <location>
        <position position="207"/>
    </location>
</feature>
<protein>
    <submittedName>
        <fullName evidence="4">Class C sortase</fullName>
    </submittedName>
</protein>
<reference evidence="4 5" key="1">
    <citation type="submission" date="2019-08" db="EMBL/GenBank/DDBJ databases">
        <title>In-depth cultivation of the pig gut microbiome towards novel bacterial diversity and tailored functional studies.</title>
        <authorList>
            <person name="Wylensek D."/>
            <person name="Hitch T.C.A."/>
            <person name="Clavel T."/>
        </authorList>
    </citation>
    <scope>NUCLEOTIDE SEQUENCE [LARGE SCALE GENOMIC DNA]</scope>
    <source>
        <strain evidence="4 5">WCA-470BD-2E</strain>
    </source>
</reference>
<keyword evidence="3" id="KW-1133">Transmembrane helix</keyword>
<comment type="caution">
    <text evidence="4">The sequence shown here is derived from an EMBL/GenBank/DDBJ whole genome shotgun (WGS) entry which is preliminary data.</text>
</comment>